<proteinExistence type="predicted"/>
<dbReference type="EMBL" id="LT635757">
    <property type="protein sequence ID" value="SGZ49081.1"/>
    <property type="molecule type" value="Genomic_DNA"/>
</dbReference>
<dbReference type="OrthoDB" id="3986620at2759"/>
<evidence type="ECO:0000313" key="2">
    <source>
        <dbReference type="EMBL" id="SGZ49081.1"/>
    </source>
</evidence>
<feature type="region of interest" description="Disordered" evidence="1">
    <location>
        <begin position="94"/>
        <end position="118"/>
    </location>
</feature>
<protein>
    <submittedName>
        <fullName evidence="2">CIC11C00000003140</fullName>
    </submittedName>
</protein>
<dbReference type="Proteomes" id="UP000182334">
    <property type="component" value="Chromosome II"/>
</dbReference>
<keyword evidence="3" id="KW-1185">Reference proteome</keyword>
<reference evidence="2 3" key="1">
    <citation type="submission" date="2016-10" db="EMBL/GenBank/DDBJ databases">
        <authorList>
            <person name="de Groot N.N."/>
        </authorList>
    </citation>
    <scope>NUCLEOTIDE SEQUENCE [LARGE SCALE GENOMIC DNA]</scope>
    <source>
        <strain evidence="2 3">CBS 141442</strain>
    </source>
</reference>
<feature type="compositionally biased region" description="Low complexity" evidence="1">
    <location>
        <begin position="108"/>
        <end position="117"/>
    </location>
</feature>
<name>A0A1L0CY45_9ASCO</name>
<accession>A0A1L0CY45</accession>
<dbReference type="AlphaFoldDB" id="A0A1L0CY45"/>
<sequence>MADTDYLTKDALFAQIPQDSDATIEHFYDPEYTTSASNQQLIDCTYDVLKNDQLTVEETLKVWELRLTLTLFNDQLHLAKREAIALNNALYMRENPNAQPPPPSRIHSNSSLSDTSSQTRAPPLTFVFPLPKNNNGLIGYRLLLMILRLKSVPNLILVNELYKMCYQMRLKGASSEAVKVQAKLTNLSYEVIMVLTITRNYFTLLSFLASLRHDIGIKSEFEDRASHDKMFYSNVCLLQVLTTLMVWSKEKSKEEFDQLPQDVVDTFTLVEDTSLVLLKHVLLCVPPVVGGADLHDNLETGAMPTLAEIADLVWNKKILARTICCTLATWELSNVFRTELVEEEGQLRLVVEVVPLLDSKLEQVYAVIMPRWGKYINKVYGIE</sequence>
<evidence type="ECO:0000313" key="3">
    <source>
        <dbReference type="Proteomes" id="UP000182334"/>
    </source>
</evidence>
<gene>
    <name evidence="2" type="ORF">SAMEA4029010_CIC11G00000003140</name>
</gene>
<organism evidence="2 3">
    <name type="scientific">Sungouiella intermedia</name>
    <dbReference type="NCBI Taxonomy" id="45354"/>
    <lineage>
        <taxon>Eukaryota</taxon>
        <taxon>Fungi</taxon>
        <taxon>Dikarya</taxon>
        <taxon>Ascomycota</taxon>
        <taxon>Saccharomycotina</taxon>
        <taxon>Pichiomycetes</taxon>
        <taxon>Metschnikowiaceae</taxon>
        <taxon>Sungouiella</taxon>
    </lineage>
</organism>
<evidence type="ECO:0000256" key="1">
    <source>
        <dbReference type="SAM" id="MobiDB-lite"/>
    </source>
</evidence>